<reference evidence="5 6" key="1">
    <citation type="submission" date="2015-12" db="EMBL/GenBank/DDBJ databases">
        <title>Dictyostelia acquired genes for synthesis and detection of signals that induce cell-type specialization by lateral gene transfer from prokaryotes.</title>
        <authorList>
            <person name="Gloeckner G."/>
            <person name="Schaap P."/>
        </authorList>
    </citation>
    <scope>NUCLEOTIDE SEQUENCE [LARGE SCALE GENOMIC DNA]</scope>
    <source>
        <strain evidence="5 6">TK</strain>
    </source>
</reference>
<name>A0A151Z6S4_TIELA</name>
<evidence type="ECO:0000256" key="4">
    <source>
        <dbReference type="SAM" id="SignalP"/>
    </source>
</evidence>
<dbReference type="InterPro" id="IPR050955">
    <property type="entry name" value="Plant_Biomass_Hydrol_Est"/>
</dbReference>
<protein>
    <recommendedName>
        <fullName evidence="7">Phospholipase/carboxylesterase/thioesterase domain-containing protein</fullName>
    </recommendedName>
</protein>
<dbReference type="OrthoDB" id="18700at2759"/>
<evidence type="ECO:0000313" key="6">
    <source>
        <dbReference type="Proteomes" id="UP000076078"/>
    </source>
</evidence>
<keyword evidence="6" id="KW-1185">Reference proteome</keyword>
<accession>A0A151Z6S4</accession>
<dbReference type="EMBL" id="LODT01000039">
    <property type="protein sequence ID" value="KYQ89663.1"/>
    <property type="molecule type" value="Genomic_DNA"/>
</dbReference>
<organism evidence="5 6">
    <name type="scientific">Tieghemostelium lacteum</name>
    <name type="common">Slime mold</name>
    <name type="synonym">Dictyostelium lacteum</name>
    <dbReference type="NCBI Taxonomy" id="361077"/>
    <lineage>
        <taxon>Eukaryota</taxon>
        <taxon>Amoebozoa</taxon>
        <taxon>Evosea</taxon>
        <taxon>Eumycetozoa</taxon>
        <taxon>Dictyostelia</taxon>
        <taxon>Dictyosteliales</taxon>
        <taxon>Raperosteliaceae</taxon>
        <taxon>Tieghemostelium</taxon>
    </lineage>
</organism>
<evidence type="ECO:0000256" key="1">
    <source>
        <dbReference type="ARBA" id="ARBA00022729"/>
    </source>
</evidence>
<dbReference type="InParanoid" id="A0A151Z6S4"/>
<evidence type="ECO:0000256" key="3">
    <source>
        <dbReference type="SAM" id="Phobius"/>
    </source>
</evidence>
<proteinExistence type="predicted"/>
<feature type="transmembrane region" description="Helical" evidence="3">
    <location>
        <begin position="304"/>
        <end position="326"/>
    </location>
</feature>
<dbReference type="PANTHER" id="PTHR43037">
    <property type="entry name" value="UNNAMED PRODUCT-RELATED"/>
    <property type="match status" value="1"/>
</dbReference>
<feature type="chain" id="PRO_5007592966" description="Phospholipase/carboxylesterase/thioesterase domain-containing protein" evidence="4">
    <location>
        <begin position="23"/>
        <end position="327"/>
    </location>
</feature>
<keyword evidence="3" id="KW-0812">Transmembrane</keyword>
<keyword evidence="1 4" id="KW-0732">Signal</keyword>
<gene>
    <name evidence="5" type="ORF">DLAC_09628</name>
</gene>
<dbReference type="AlphaFoldDB" id="A0A151Z6S4"/>
<dbReference type="SUPFAM" id="SSF53474">
    <property type="entry name" value="alpha/beta-Hydrolases"/>
    <property type="match status" value="1"/>
</dbReference>
<keyword evidence="3" id="KW-0472">Membrane</keyword>
<dbReference type="Proteomes" id="UP000076078">
    <property type="component" value="Unassembled WGS sequence"/>
</dbReference>
<evidence type="ECO:0000313" key="5">
    <source>
        <dbReference type="EMBL" id="KYQ89663.1"/>
    </source>
</evidence>
<dbReference type="PANTHER" id="PTHR43037:SF1">
    <property type="entry name" value="BLL1128 PROTEIN"/>
    <property type="match status" value="1"/>
</dbReference>
<evidence type="ECO:0000256" key="2">
    <source>
        <dbReference type="SAM" id="MobiDB-lite"/>
    </source>
</evidence>
<keyword evidence="3" id="KW-1133">Transmembrane helix</keyword>
<evidence type="ECO:0008006" key="7">
    <source>
        <dbReference type="Google" id="ProtNLM"/>
    </source>
</evidence>
<sequence>MYKQIILCCLVLVNLYCNGVEGYLQSNRTVLVNQGQYMSYLEYLPPTYSESGGAKSPVIIFLHGAGEVGGTVDTLQKLKNAYGSPPYMIDKNTWPQSYPFIVLSPQIWGWWSCHFVHMLTKSVATKYPGADTSRIYLTGLSMGGAGVVDTIRINKTVTDYYAAAIAICPAQQPGGTDYVAPVSSGLPILFFHNNGDPQVSITNSQNWNNTLNDNNICPKTNLTVYTATSHDAWTKTYDPSSSFNVWNWFLQWTNVRPSGCGQPNTPEPTPTVTSPPQTTTSTTTTSPPSTTDTQSEIEGSKDNMSSAITLSSSISAILLLISLVIIF</sequence>
<feature type="compositionally biased region" description="Low complexity" evidence="2">
    <location>
        <begin position="270"/>
        <end position="294"/>
    </location>
</feature>
<feature type="signal peptide" evidence="4">
    <location>
        <begin position="1"/>
        <end position="22"/>
    </location>
</feature>
<dbReference type="InterPro" id="IPR029058">
    <property type="entry name" value="AB_hydrolase_fold"/>
</dbReference>
<feature type="region of interest" description="Disordered" evidence="2">
    <location>
        <begin position="259"/>
        <end position="301"/>
    </location>
</feature>
<comment type="caution">
    <text evidence="5">The sequence shown here is derived from an EMBL/GenBank/DDBJ whole genome shotgun (WGS) entry which is preliminary data.</text>
</comment>
<dbReference type="Gene3D" id="3.40.50.1820">
    <property type="entry name" value="alpha/beta hydrolase"/>
    <property type="match status" value="1"/>
</dbReference>